<gene>
    <name evidence="7" type="ORF">EDD55_10739</name>
</gene>
<evidence type="ECO:0000256" key="5">
    <source>
        <dbReference type="SAM" id="Phobius"/>
    </source>
</evidence>
<dbReference type="Pfam" id="PF06305">
    <property type="entry name" value="LapA_dom"/>
    <property type="match status" value="1"/>
</dbReference>
<accession>A0A4R3JAG7</accession>
<sequence>MVKKLISWIVLIPIGVVVVVFAIFNRAPVSFDLWPFAYRIDVPLFIAVFAGVLIGFILGVGVMMLALGRARRARRAQMYRAEDAEREARYLKNELDKAQNSARQNAAGGVPATAMAKTGEVVAPPPAAY</sequence>
<reference evidence="7 8" key="1">
    <citation type="submission" date="2019-03" db="EMBL/GenBank/DDBJ databases">
        <title>Genomic Encyclopedia of Type Strains, Phase IV (KMG-IV): sequencing the most valuable type-strain genomes for metagenomic binning, comparative biology and taxonomic classification.</title>
        <authorList>
            <person name="Goeker M."/>
        </authorList>
    </citation>
    <scope>NUCLEOTIDE SEQUENCE [LARGE SCALE GENOMIC DNA]</scope>
    <source>
        <strain evidence="7 8">DSM 101688</strain>
    </source>
</reference>
<feature type="transmembrane region" description="Helical" evidence="5">
    <location>
        <begin position="44"/>
        <end position="68"/>
    </location>
</feature>
<dbReference type="GO" id="GO:0005886">
    <property type="term" value="C:plasma membrane"/>
    <property type="evidence" value="ECO:0007669"/>
    <property type="project" value="InterPro"/>
</dbReference>
<keyword evidence="4 5" id="KW-0472">Membrane</keyword>
<evidence type="ECO:0000313" key="7">
    <source>
        <dbReference type="EMBL" id="TCS61630.1"/>
    </source>
</evidence>
<feature type="transmembrane region" description="Helical" evidence="5">
    <location>
        <begin position="5"/>
        <end position="24"/>
    </location>
</feature>
<keyword evidence="2 5" id="KW-0812">Transmembrane</keyword>
<dbReference type="AlphaFoldDB" id="A0A4R3JAG7"/>
<keyword evidence="3 5" id="KW-1133">Transmembrane helix</keyword>
<name>A0A4R3JAG7_9PROT</name>
<evidence type="ECO:0000256" key="3">
    <source>
        <dbReference type="ARBA" id="ARBA00022989"/>
    </source>
</evidence>
<dbReference type="EMBL" id="SLZW01000007">
    <property type="protein sequence ID" value="TCS61630.1"/>
    <property type="molecule type" value="Genomic_DNA"/>
</dbReference>
<dbReference type="InterPro" id="IPR010445">
    <property type="entry name" value="LapA_dom"/>
</dbReference>
<feature type="domain" description="Lipopolysaccharide assembly protein A" evidence="6">
    <location>
        <begin position="25"/>
        <end position="87"/>
    </location>
</feature>
<evidence type="ECO:0000256" key="2">
    <source>
        <dbReference type="ARBA" id="ARBA00022692"/>
    </source>
</evidence>
<evidence type="ECO:0000313" key="8">
    <source>
        <dbReference type="Proteomes" id="UP000295304"/>
    </source>
</evidence>
<evidence type="ECO:0000256" key="1">
    <source>
        <dbReference type="ARBA" id="ARBA00022475"/>
    </source>
</evidence>
<protein>
    <submittedName>
        <fullName evidence="7">Putative integral membrane protein</fullName>
    </submittedName>
</protein>
<organism evidence="7 8">
    <name type="scientific">Varunaivibrio sulfuroxidans</name>
    <dbReference type="NCBI Taxonomy" id="1773489"/>
    <lineage>
        <taxon>Bacteria</taxon>
        <taxon>Pseudomonadati</taxon>
        <taxon>Pseudomonadota</taxon>
        <taxon>Alphaproteobacteria</taxon>
        <taxon>Rhodospirillales</taxon>
        <taxon>Magnetovibrionaceae</taxon>
        <taxon>Varunaivibrio</taxon>
    </lineage>
</organism>
<keyword evidence="1" id="KW-1003">Cell membrane</keyword>
<keyword evidence="8" id="KW-1185">Reference proteome</keyword>
<proteinExistence type="predicted"/>
<evidence type="ECO:0000256" key="4">
    <source>
        <dbReference type="ARBA" id="ARBA00023136"/>
    </source>
</evidence>
<dbReference type="Proteomes" id="UP000295304">
    <property type="component" value="Unassembled WGS sequence"/>
</dbReference>
<comment type="caution">
    <text evidence="7">The sequence shown here is derived from an EMBL/GenBank/DDBJ whole genome shotgun (WGS) entry which is preliminary data.</text>
</comment>
<evidence type="ECO:0000259" key="6">
    <source>
        <dbReference type="Pfam" id="PF06305"/>
    </source>
</evidence>